<name>A0ABS5P9M7_9FLAO</name>
<keyword evidence="1" id="KW-0812">Transmembrane</keyword>
<keyword evidence="1" id="KW-1133">Transmembrane helix</keyword>
<gene>
    <name evidence="2" type="ORF">KHA90_08030</name>
</gene>
<protein>
    <recommendedName>
        <fullName evidence="4">DUF2621 domain-containing protein</fullName>
    </recommendedName>
</protein>
<sequence>MLATISWSDYAVTVVILLFIWYTYLVFRFYSTKVKALFNGKTRIGFPKKKAMLNDLQDSLFSEFSEPFDTLQDAEELYEKLLQAIQESAEREISRIEFKNYIRCILEEYPYVKMSSLRIKINTLLVCECEKHAAFTLQYAEADHLWEDSI</sequence>
<dbReference type="RefSeq" id="WP_213297408.1">
    <property type="nucleotide sequence ID" value="NZ_JAGYVZ010000005.1"/>
</dbReference>
<keyword evidence="1" id="KW-0472">Membrane</keyword>
<dbReference type="Proteomes" id="UP000722625">
    <property type="component" value="Unassembled WGS sequence"/>
</dbReference>
<evidence type="ECO:0000256" key="1">
    <source>
        <dbReference type="SAM" id="Phobius"/>
    </source>
</evidence>
<evidence type="ECO:0000313" key="3">
    <source>
        <dbReference type="Proteomes" id="UP000722625"/>
    </source>
</evidence>
<organism evidence="2 3">
    <name type="scientific">Flavobacterium psychroterrae</name>
    <dbReference type="NCBI Taxonomy" id="2133767"/>
    <lineage>
        <taxon>Bacteria</taxon>
        <taxon>Pseudomonadati</taxon>
        <taxon>Bacteroidota</taxon>
        <taxon>Flavobacteriia</taxon>
        <taxon>Flavobacteriales</taxon>
        <taxon>Flavobacteriaceae</taxon>
        <taxon>Flavobacterium</taxon>
    </lineage>
</organism>
<keyword evidence="3" id="KW-1185">Reference proteome</keyword>
<proteinExistence type="predicted"/>
<comment type="caution">
    <text evidence="2">The sequence shown here is derived from an EMBL/GenBank/DDBJ whole genome shotgun (WGS) entry which is preliminary data.</text>
</comment>
<accession>A0ABS5P9M7</accession>
<reference evidence="2 3" key="1">
    <citation type="journal article" date="2018" name="Int. J. Syst. Evol. Microbiol.">
        <title>Flavobacterium chryseum sp. nov. and Flavobacterium psychroterrae sp. nov., novel environmental bacteria isolated from Antarctica.</title>
        <authorList>
            <person name="Kralova S."/>
            <person name="Svec P."/>
            <person name="Busse H.J."/>
            <person name="Stankova E."/>
            <person name="Vaczi P."/>
            <person name="Sedlacek I."/>
        </authorList>
    </citation>
    <scope>NUCLEOTIDE SEQUENCE [LARGE SCALE GENOMIC DNA]</scope>
    <source>
        <strain evidence="2 3">CCM 8827</strain>
    </source>
</reference>
<evidence type="ECO:0008006" key="4">
    <source>
        <dbReference type="Google" id="ProtNLM"/>
    </source>
</evidence>
<feature type="transmembrane region" description="Helical" evidence="1">
    <location>
        <begin position="12"/>
        <end position="31"/>
    </location>
</feature>
<evidence type="ECO:0000313" key="2">
    <source>
        <dbReference type="EMBL" id="MBS7230969.1"/>
    </source>
</evidence>
<dbReference type="EMBL" id="JAGYVZ010000005">
    <property type="protein sequence ID" value="MBS7230969.1"/>
    <property type="molecule type" value="Genomic_DNA"/>
</dbReference>